<feature type="transmembrane region" description="Helical" evidence="1">
    <location>
        <begin position="193"/>
        <end position="215"/>
    </location>
</feature>
<feature type="transmembrane region" description="Helical" evidence="1">
    <location>
        <begin position="227"/>
        <end position="260"/>
    </location>
</feature>
<accession>H5SN77</accession>
<dbReference type="AlphaFoldDB" id="H5SN77"/>
<reference evidence="2" key="1">
    <citation type="journal article" date="2005" name="Environ. Microbiol.">
        <title>Genetic and functional properties of uncultivated thermophilic crenarchaeotes from a subsurface gold mine as revealed by analysis of genome fragments.</title>
        <authorList>
            <person name="Nunoura T."/>
            <person name="Hirayama H."/>
            <person name="Takami H."/>
            <person name="Oida H."/>
            <person name="Nishi S."/>
            <person name="Shimamura S."/>
            <person name="Suzuki Y."/>
            <person name="Inagaki F."/>
            <person name="Takai K."/>
            <person name="Nealson K.H."/>
            <person name="Horikoshi K."/>
        </authorList>
    </citation>
    <scope>NUCLEOTIDE SEQUENCE</scope>
</reference>
<feature type="transmembrane region" description="Helical" evidence="1">
    <location>
        <begin position="139"/>
        <end position="161"/>
    </location>
</feature>
<evidence type="ECO:0000313" key="2">
    <source>
        <dbReference type="EMBL" id="BAL57613.1"/>
    </source>
</evidence>
<sequence>MTLRRAGDIETKRGWAWLGWSLVYLLLQTVTPFVRVPIGWVWIGTLVSTLALMASMLGLVFTLARACEARRWLAAALLSGGATAFIVWLLLPTWLGVSSSHRFPPSIAVPYRAIHGYLLILTAIGLGCLMSRLIREKNLLVPVVPFAALVDAITVMTPVGFVKRVMESAPAVVERATVAVMTAPTSAPTVERVVPIVLMGVGDFVFLALYAACLYRFALRAFATAIGLFFVLWAYLVIVMLGVANALPALVPMAVVVLAVNWREFRLTRQELWASLLVVGATATLLLWLLLGRR</sequence>
<reference evidence="2" key="2">
    <citation type="journal article" date="2012" name="PLoS ONE">
        <title>A Deeply Branching Thermophilic Bacterium with an Ancient Acetyl-CoA Pathway Dominates a Subsurface Ecosystem.</title>
        <authorList>
            <person name="Takami H."/>
            <person name="Noguchi H."/>
            <person name="Takaki Y."/>
            <person name="Uchiyama I."/>
            <person name="Toyoda A."/>
            <person name="Nishi S."/>
            <person name="Chee G.-J."/>
            <person name="Arai W."/>
            <person name="Nunoura T."/>
            <person name="Itoh T."/>
            <person name="Hattori M."/>
            <person name="Takai K."/>
        </authorList>
    </citation>
    <scope>NUCLEOTIDE SEQUENCE</scope>
</reference>
<gene>
    <name evidence="2" type="ORF">HGMM_F51E10C25</name>
</gene>
<feature type="transmembrane region" description="Helical" evidence="1">
    <location>
        <begin position="272"/>
        <end position="291"/>
    </location>
</feature>
<protein>
    <submittedName>
        <fullName evidence="2">Uncharacterized protein</fullName>
    </submittedName>
</protein>
<evidence type="ECO:0000256" key="1">
    <source>
        <dbReference type="SAM" id="Phobius"/>
    </source>
</evidence>
<feature type="transmembrane region" description="Helical" evidence="1">
    <location>
        <begin position="72"/>
        <end position="91"/>
    </location>
</feature>
<proteinExistence type="predicted"/>
<keyword evidence="1" id="KW-0472">Membrane</keyword>
<dbReference type="EMBL" id="AP011780">
    <property type="protein sequence ID" value="BAL57613.1"/>
    <property type="molecule type" value="Genomic_DNA"/>
</dbReference>
<feature type="transmembrane region" description="Helical" evidence="1">
    <location>
        <begin position="40"/>
        <end position="60"/>
    </location>
</feature>
<feature type="transmembrane region" description="Helical" evidence="1">
    <location>
        <begin position="111"/>
        <end position="130"/>
    </location>
</feature>
<keyword evidence="1" id="KW-1133">Transmembrane helix</keyword>
<organism evidence="2">
    <name type="scientific">uncultured prokaryote</name>
    <dbReference type="NCBI Taxonomy" id="198431"/>
    <lineage>
        <taxon>unclassified sequences</taxon>
        <taxon>environmental samples</taxon>
    </lineage>
</organism>
<keyword evidence="1" id="KW-0812">Transmembrane</keyword>
<name>H5SN77_9ZZZZ</name>
<feature type="transmembrane region" description="Helical" evidence="1">
    <location>
        <begin position="14"/>
        <end position="34"/>
    </location>
</feature>